<dbReference type="InterPro" id="IPR021318">
    <property type="entry name" value="DUF2919"/>
</dbReference>
<evidence type="ECO:0000313" key="2">
    <source>
        <dbReference type="EMBL" id="AWL12213.1"/>
    </source>
</evidence>
<dbReference type="AlphaFoldDB" id="A0A2S2E3K0"/>
<name>A0A2S2E3K0_9ALTE</name>
<feature type="transmembrane region" description="Helical" evidence="1">
    <location>
        <begin position="69"/>
        <end position="88"/>
    </location>
</feature>
<feature type="transmembrane region" description="Helical" evidence="1">
    <location>
        <begin position="30"/>
        <end position="49"/>
    </location>
</feature>
<organism evidence="2 3">
    <name type="scientific">Saliniradius amylolyticus</name>
    <dbReference type="NCBI Taxonomy" id="2183582"/>
    <lineage>
        <taxon>Bacteria</taxon>
        <taxon>Pseudomonadati</taxon>
        <taxon>Pseudomonadota</taxon>
        <taxon>Gammaproteobacteria</taxon>
        <taxon>Alteromonadales</taxon>
        <taxon>Alteromonadaceae</taxon>
        <taxon>Saliniradius</taxon>
    </lineage>
</organism>
<protein>
    <submittedName>
        <fullName evidence="2">Inner membrane protein YfeZ</fullName>
    </submittedName>
</protein>
<keyword evidence="1" id="KW-0472">Membrane</keyword>
<proteinExistence type="predicted"/>
<sequence length="165" mass="19381">MTQKSTGPAPRIILPLERYDDEGRIRPPRWLWWTLVFLNRGYLLLVASVSYIKDQSLILSLFYPDNRDFYLSLMVGLPALLAAVIAGYRRWLWQKQWLGLFAFIRPLVLISLFLDISLQLAMAAGEQFRFSWTVAIFLLLDGLLLTYWARSRSLKLTLADWRRRD</sequence>
<feature type="transmembrane region" description="Helical" evidence="1">
    <location>
        <begin position="100"/>
        <end position="124"/>
    </location>
</feature>
<evidence type="ECO:0000313" key="3">
    <source>
        <dbReference type="Proteomes" id="UP000245728"/>
    </source>
</evidence>
<gene>
    <name evidence="2" type="ORF">HMF8227_01740</name>
</gene>
<accession>A0A2S2E3K0</accession>
<dbReference type="EMBL" id="CP029347">
    <property type="protein sequence ID" value="AWL12213.1"/>
    <property type="molecule type" value="Genomic_DNA"/>
</dbReference>
<dbReference type="RefSeq" id="WP_109339808.1">
    <property type="nucleotide sequence ID" value="NZ_CP029347.1"/>
</dbReference>
<dbReference type="OrthoDB" id="6314776at2"/>
<feature type="transmembrane region" description="Helical" evidence="1">
    <location>
        <begin position="130"/>
        <end position="149"/>
    </location>
</feature>
<keyword evidence="3" id="KW-1185">Reference proteome</keyword>
<dbReference type="Proteomes" id="UP000245728">
    <property type="component" value="Chromosome"/>
</dbReference>
<dbReference type="KEGG" id="salh:HMF8227_01740"/>
<reference evidence="2 3" key="1">
    <citation type="submission" date="2018-05" db="EMBL/GenBank/DDBJ databases">
        <title>Salinimonas sp. HMF8227 Genome sequencing and assembly.</title>
        <authorList>
            <person name="Kang H."/>
            <person name="Kang J."/>
            <person name="Cha I."/>
            <person name="Kim H."/>
            <person name="Joh K."/>
        </authorList>
    </citation>
    <scope>NUCLEOTIDE SEQUENCE [LARGE SCALE GENOMIC DNA]</scope>
    <source>
        <strain evidence="2 3">HMF8227</strain>
    </source>
</reference>
<keyword evidence="1" id="KW-0812">Transmembrane</keyword>
<evidence type="ECO:0000256" key="1">
    <source>
        <dbReference type="SAM" id="Phobius"/>
    </source>
</evidence>
<dbReference type="Pfam" id="PF11143">
    <property type="entry name" value="DUF2919"/>
    <property type="match status" value="1"/>
</dbReference>
<keyword evidence="1" id="KW-1133">Transmembrane helix</keyword>